<reference evidence="3 4" key="1">
    <citation type="submission" date="2023-02" db="EMBL/GenBank/DDBJ databases">
        <title>Entomopathogenic bacteria.</title>
        <authorList>
            <person name="Machado R.A."/>
        </authorList>
    </citation>
    <scope>NUCLEOTIDE SEQUENCE [LARGE SCALE GENOMIC DNA]</scope>
    <source>
        <strain evidence="3 4">XENO-10</strain>
    </source>
</reference>
<dbReference type="Proteomes" id="UP001217178">
    <property type="component" value="Unassembled WGS sequence"/>
</dbReference>
<protein>
    <submittedName>
        <fullName evidence="3">Uncharacterized protein</fullName>
    </submittedName>
</protein>
<feature type="signal peptide" evidence="2">
    <location>
        <begin position="1"/>
        <end position="24"/>
    </location>
</feature>
<feature type="region of interest" description="Disordered" evidence="1">
    <location>
        <begin position="46"/>
        <end position="66"/>
    </location>
</feature>
<comment type="caution">
    <text evidence="3">The sequence shown here is derived from an EMBL/GenBank/DDBJ whole genome shotgun (WGS) entry which is preliminary data.</text>
</comment>
<keyword evidence="4" id="KW-1185">Reference proteome</keyword>
<evidence type="ECO:0000256" key="1">
    <source>
        <dbReference type="SAM" id="MobiDB-lite"/>
    </source>
</evidence>
<keyword evidence="2" id="KW-0732">Signal</keyword>
<gene>
    <name evidence="3" type="ORF">PSI23_21260</name>
</gene>
<accession>A0ABT5LKV6</accession>
<feature type="chain" id="PRO_5046193240" evidence="2">
    <location>
        <begin position="25"/>
        <end position="172"/>
    </location>
</feature>
<organism evidence="3 4">
    <name type="scientific">Xenorhabdus yunnanensis</name>
    <dbReference type="NCBI Taxonomy" id="3025878"/>
    <lineage>
        <taxon>Bacteria</taxon>
        <taxon>Pseudomonadati</taxon>
        <taxon>Pseudomonadota</taxon>
        <taxon>Gammaproteobacteria</taxon>
        <taxon>Enterobacterales</taxon>
        <taxon>Morganellaceae</taxon>
        <taxon>Xenorhabdus</taxon>
    </lineage>
</organism>
<evidence type="ECO:0000256" key="2">
    <source>
        <dbReference type="SAM" id="SignalP"/>
    </source>
</evidence>
<evidence type="ECO:0000313" key="3">
    <source>
        <dbReference type="EMBL" id="MDC9591739.1"/>
    </source>
</evidence>
<dbReference type="EMBL" id="JAQRFI010000148">
    <property type="protein sequence ID" value="MDC9591739.1"/>
    <property type="molecule type" value="Genomic_DNA"/>
</dbReference>
<proteinExistence type="predicted"/>
<sequence length="172" mass="19754">MNRFAKVLFSVLLVSLSFSGHSFQASDEAINPYQLAVSVWRSNNSANKNKKYDKSNESKQNNKAGQNTCAIKNGQNERDFLANLTHNDIKYVYNSIKDAPCYPKGFRAVQDGTTKNVITNKFALHNLRKLYPGKWSKVYMNGFDTSGRHISIHFFRHQSGKVFNVKIKYYWS</sequence>
<name>A0ABT5LKV6_9GAMM</name>
<dbReference type="RefSeq" id="WP_273556943.1">
    <property type="nucleotide sequence ID" value="NZ_JAQRFI010000148.1"/>
</dbReference>
<evidence type="ECO:0000313" key="4">
    <source>
        <dbReference type="Proteomes" id="UP001217178"/>
    </source>
</evidence>